<dbReference type="Proteomes" id="UP000681794">
    <property type="component" value="Chromosome"/>
</dbReference>
<sequence length="340" mass="34955">MARPARLSGAGGRATILDVAAAAGVSRQTVTRAVNDLPGISVATRQRVLAAAEALDYRPSRFGRGLVSGGAHQLGLLVDDLRNPYSPELAASVLRLAAARGWTVVLADVGLTGDSDRSVQDLGAQSDVVIGYLGARAPEWLERLGSVPVVELDPAGPALRGAVRLDPSEAVETLADHLVTVGVKHPLVLDAPSAAVGAGQPSARGQLLLDALRRRGYLPRHVLAGAASADAGAAGTSAALAAHRRVDAVLAFNDVMALGALAACRRAGVDVPERVRVVGIDGLTLGTLVAPTLTTLAVDLDEVARHAVDLALGMLDGSLPRSGDAVQRVVRHRLLVRESA</sequence>
<evidence type="ECO:0000313" key="2">
    <source>
        <dbReference type="Proteomes" id="UP000681794"/>
    </source>
</evidence>
<proteinExistence type="predicted"/>
<dbReference type="EMBL" id="CP076544">
    <property type="protein sequence ID" value="QWS34015.1"/>
    <property type="molecule type" value="Genomic_DNA"/>
</dbReference>
<keyword evidence="2" id="KW-1185">Reference proteome</keyword>
<evidence type="ECO:0000313" key="1">
    <source>
        <dbReference type="EMBL" id="QWS34015.1"/>
    </source>
</evidence>
<accession>A0ACD1E518</accession>
<gene>
    <name evidence="1" type="ORF">KM842_02070</name>
</gene>
<reference evidence="1" key="1">
    <citation type="submission" date="2021-06" db="EMBL/GenBank/DDBJ databases">
        <authorList>
            <person name="Ellington A.J."/>
            <person name="Bryan N.C."/>
            <person name="Christner B.C."/>
            <person name="Reisch C.R."/>
        </authorList>
    </citation>
    <scope>NUCLEOTIDE SEQUENCE</scope>
    <source>
        <strain evidence="1">L6-1</strain>
    </source>
</reference>
<protein>
    <submittedName>
        <fullName evidence="1">LacI family transcriptional regulator</fullName>
    </submittedName>
</protein>
<name>A0ACD1E518_9MICO</name>
<organism evidence="1 2">
    <name type="scientific">Curtobacterium aetherium</name>
    <dbReference type="NCBI Taxonomy" id="2841594"/>
    <lineage>
        <taxon>Bacteria</taxon>
        <taxon>Bacillati</taxon>
        <taxon>Actinomycetota</taxon>
        <taxon>Actinomycetes</taxon>
        <taxon>Micrococcales</taxon>
        <taxon>Microbacteriaceae</taxon>
        <taxon>Curtobacterium</taxon>
    </lineage>
</organism>